<dbReference type="Proteomes" id="UP000021816">
    <property type="component" value="Unassembled WGS sequence"/>
</dbReference>
<protein>
    <submittedName>
        <fullName evidence="1">Uncharacterized protein</fullName>
    </submittedName>
</protein>
<dbReference type="EMBL" id="JEMX01000055">
    <property type="protein sequence ID" value="EXI79408.1"/>
    <property type="molecule type" value="Genomic_DNA"/>
</dbReference>
<proteinExistence type="predicted"/>
<organism evidence="1 2">
    <name type="scientific">Candidatus Accumulibacter appositus</name>
    <dbReference type="NCBI Taxonomy" id="1454003"/>
    <lineage>
        <taxon>Bacteria</taxon>
        <taxon>Pseudomonadati</taxon>
        <taxon>Pseudomonadota</taxon>
        <taxon>Betaproteobacteria</taxon>
        <taxon>Candidatus Accumulibacter</taxon>
    </lineage>
</organism>
<reference evidence="1 2" key="1">
    <citation type="submission" date="2014-02" db="EMBL/GenBank/DDBJ databases">
        <title>Expanding our view of genomic diversity in Candidatus Accumulibacter clades.</title>
        <authorList>
            <person name="Skennerton C.T."/>
            <person name="Barr J.J."/>
            <person name="Slater F.R."/>
            <person name="Bond P.L."/>
            <person name="Tyson G.W."/>
        </authorList>
    </citation>
    <scope>NUCLEOTIDE SEQUENCE [LARGE SCALE GENOMIC DNA]</scope>
    <source>
        <strain evidence="2">BA-92</strain>
    </source>
</reference>
<sequence>MVYVEGAAGLAFLGYELAKWAGGFLPLENHANRTFLVDDQRRFLALDQHRLEHPPDAEVAAIDQAQPGERLHELQVPGQRRVMQDVG</sequence>
<evidence type="ECO:0000313" key="2">
    <source>
        <dbReference type="Proteomes" id="UP000021816"/>
    </source>
</evidence>
<evidence type="ECO:0000313" key="1">
    <source>
        <dbReference type="EMBL" id="EXI79408.1"/>
    </source>
</evidence>
<comment type="caution">
    <text evidence="1">The sequence shown here is derived from an EMBL/GenBank/DDBJ whole genome shotgun (WGS) entry which is preliminary data.</text>
</comment>
<gene>
    <name evidence="1" type="ORF">AW10_02388</name>
</gene>
<dbReference type="AlphaFoldDB" id="A0A011N9W0"/>
<name>A0A011N9W0_9PROT</name>
<accession>A0A011N9W0</accession>